<comment type="caution">
    <text evidence="1">The sequence shown here is derived from an EMBL/GenBank/DDBJ whole genome shotgun (WGS) entry which is preliminary data.</text>
</comment>
<dbReference type="NCBIfam" id="TIGR01444">
    <property type="entry name" value="fkbM_fam"/>
    <property type="match status" value="1"/>
</dbReference>
<proteinExistence type="predicted"/>
<evidence type="ECO:0000313" key="1">
    <source>
        <dbReference type="EMBL" id="GAG13966.1"/>
    </source>
</evidence>
<dbReference type="SUPFAM" id="SSF53335">
    <property type="entry name" value="S-adenosyl-L-methionine-dependent methyltransferases"/>
    <property type="match status" value="1"/>
</dbReference>
<organism evidence="1">
    <name type="scientific">marine sediment metagenome</name>
    <dbReference type="NCBI Taxonomy" id="412755"/>
    <lineage>
        <taxon>unclassified sequences</taxon>
        <taxon>metagenomes</taxon>
        <taxon>ecological metagenomes</taxon>
    </lineage>
</organism>
<dbReference type="InterPro" id="IPR029063">
    <property type="entry name" value="SAM-dependent_MTases_sf"/>
</dbReference>
<dbReference type="Pfam" id="PF01135">
    <property type="entry name" value="PCMT"/>
    <property type="match status" value="1"/>
</dbReference>
<gene>
    <name evidence="1" type="ORF">S01H1_34111</name>
</gene>
<reference evidence="1" key="1">
    <citation type="journal article" date="2014" name="Front. Microbiol.">
        <title>High frequency of phylogenetically diverse reductive dehalogenase-homologous genes in deep subseafloor sedimentary metagenomes.</title>
        <authorList>
            <person name="Kawai M."/>
            <person name="Futagami T."/>
            <person name="Toyoda A."/>
            <person name="Takaki Y."/>
            <person name="Nishi S."/>
            <person name="Hori S."/>
            <person name="Arai W."/>
            <person name="Tsubouchi T."/>
            <person name="Morono Y."/>
            <person name="Uchiyama I."/>
            <person name="Ito T."/>
            <person name="Fujiyama A."/>
            <person name="Inagaki F."/>
            <person name="Takami H."/>
        </authorList>
    </citation>
    <scope>NUCLEOTIDE SEQUENCE</scope>
    <source>
        <strain evidence="1">Expedition CK06-06</strain>
    </source>
</reference>
<dbReference type="EMBL" id="BARS01021214">
    <property type="protein sequence ID" value="GAG13966.1"/>
    <property type="molecule type" value="Genomic_DNA"/>
</dbReference>
<dbReference type="InterPro" id="IPR006342">
    <property type="entry name" value="FkbM_mtfrase"/>
</dbReference>
<dbReference type="AlphaFoldDB" id="X0WMR6"/>
<accession>X0WMR6</accession>
<evidence type="ECO:0008006" key="2">
    <source>
        <dbReference type="Google" id="ProtNLM"/>
    </source>
</evidence>
<name>X0WMR6_9ZZZZ</name>
<dbReference type="Gene3D" id="3.40.50.150">
    <property type="entry name" value="Vaccinia Virus protein VP39"/>
    <property type="match status" value="1"/>
</dbReference>
<feature type="non-terminal residue" evidence="1">
    <location>
        <position position="112"/>
    </location>
</feature>
<sequence length="112" mass="12518">MPTDVIYDVNYHGDDPPEEKLSKQIYLHNQHLTPFPEDDEIQFLLTNLKEGDHVLDIGANIGLHAINFCNAVGKNGTVIAFEPIKKNYDILLSNIEKHKAQGEIVPENVALG</sequence>
<protein>
    <recommendedName>
        <fullName evidence="2">SAM-dependent methyltransferase TRM5/TYW2-type domain-containing protein</fullName>
    </recommendedName>
</protein>